<sequence>MTQDRPLFFILASSARSILGAENLNLNGLSAGRIKRIKFSRRIRAAAFLTA</sequence>
<comment type="caution">
    <text evidence="1">The sequence shown here is derived from an EMBL/GenBank/DDBJ whole genome shotgun (WGS) entry which is preliminary data.</text>
</comment>
<reference evidence="1 2" key="1">
    <citation type="submission" date="2009-07" db="EMBL/GenBank/DDBJ databases">
        <authorList>
            <person name="Madupu R."/>
            <person name="Sebastian Y."/>
            <person name="Durkin A.S."/>
            <person name="Torralba M."/>
            <person name="Methe B."/>
            <person name="Sutton G.G."/>
            <person name="Strausberg R.L."/>
            <person name="Nelson K.E."/>
        </authorList>
    </citation>
    <scope>NUCLEOTIDE SEQUENCE [LARGE SCALE GENOMIC DNA]</scope>
    <source>
        <strain evidence="1 2">RM3268</strain>
    </source>
</reference>
<protein>
    <submittedName>
        <fullName evidence="1">Uncharacterized protein</fullName>
    </submittedName>
</protein>
<dbReference type="EMBL" id="ACYG01000030">
    <property type="protein sequence ID" value="EEV16689.1"/>
    <property type="molecule type" value="Genomic_DNA"/>
</dbReference>
<name>C8PKT0_9BACT</name>
<gene>
    <name evidence="1" type="ORF">CAMGR0001_0303</name>
</gene>
<dbReference type="Proteomes" id="UP000005709">
    <property type="component" value="Unassembled WGS sequence"/>
</dbReference>
<proteinExistence type="predicted"/>
<organism evidence="1 2">
    <name type="scientific">Campylobacter gracilis RM3268</name>
    <dbReference type="NCBI Taxonomy" id="553220"/>
    <lineage>
        <taxon>Bacteria</taxon>
        <taxon>Pseudomonadati</taxon>
        <taxon>Campylobacterota</taxon>
        <taxon>Epsilonproteobacteria</taxon>
        <taxon>Campylobacterales</taxon>
        <taxon>Campylobacteraceae</taxon>
        <taxon>Campylobacter</taxon>
    </lineage>
</organism>
<evidence type="ECO:0000313" key="1">
    <source>
        <dbReference type="EMBL" id="EEV16689.1"/>
    </source>
</evidence>
<evidence type="ECO:0000313" key="2">
    <source>
        <dbReference type="Proteomes" id="UP000005709"/>
    </source>
</evidence>
<accession>C8PKT0</accession>
<keyword evidence="2" id="KW-1185">Reference proteome</keyword>
<dbReference type="AlphaFoldDB" id="C8PKT0"/>